<reference evidence="3" key="1">
    <citation type="submission" date="2017-09" db="EMBL/GenBank/DDBJ databases">
        <authorList>
            <person name="Feng G."/>
            <person name="Zhu H."/>
        </authorList>
    </citation>
    <scope>NUCLEOTIDE SEQUENCE [LARGE SCALE GENOMIC DNA]</scope>
    <source>
        <strain evidence="3">1PNM-20</strain>
    </source>
</reference>
<dbReference type="EMBL" id="NSLI01000004">
    <property type="protein sequence ID" value="PAX07310.1"/>
    <property type="molecule type" value="Genomic_DNA"/>
</dbReference>
<dbReference type="InterPro" id="IPR011990">
    <property type="entry name" value="TPR-like_helical_dom_sf"/>
</dbReference>
<dbReference type="RefSeq" id="WP_095999133.1">
    <property type="nucleotide sequence ID" value="NZ_NSLI01000004.1"/>
</dbReference>
<dbReference type="AlphaFoldDB" id="A0A2A2SDN7"/>
<protein>
    <submittedName>
        <fullName evidence="2">Uncharacterized protein</fullName>
    </submittedName>
</protein>
<gene>
    <name evidence="2" type="ORF">CKY28_14930</name>
</gene>
<evidence type="ECO:0000313" key="2">
    <source>
        <dbReference type="EMBL" id="PAX07310.1"/>
    </source>
</evidence>
<keyword evidence="3" id="KW-1185">Reference proteome</keyword>
<feature type="chain" id="PRO_5012923422" evidence="1">
    <location>
        <begin position="21"/>
        <end position="226"/>
    </location>
</feature>
<evidence type="ECO:0000256" key="1">
    <source>
        <dbReference type="SAM" id="SignalP"/>
    </source>
</evidence>
<name>A0A2A2SDN7_9SPHN</name>
<accession>A0A2A2SDN7</accession>
<sequence>MKILAFTAPLLVLAAAPAFAETPREMLTHASFQDRDKAAALRRVVQAHGLATAALARNPNDREAALMQATALGYRAKLTGSRGDAVAARRAMERLVSAHPRDPERHLLLGAWHMGAVHRLGRIMGRAVLGASKPVGLSALDRAVALGGDRALFSGLAALLRLQQDPKDAGARALAEAAARGSAPTGLDRHLQAAARAVLVPLRAGDAAAIKRVAARHLPLGWVEER</sequence>
<dbReference type="OrthoDB" id="7596664at2"/>
<dbReference type="Proteomes" id="UP000218151">
    <property type="component" value="Unassembled WGS sequence"/>
</dbReference>
<feature type="signal peptide" evidence="1">
    <location>
        <begin position="1"/>
        <end position="20"/>
    </location>
</feature>
<dbReference type="Gene3D" id="1.25.40.10">
    <property type="entry name" value="Tetratricopeptide repeat domain"/>
    <property type="match status" value="1"/>
</dbReference>
<proteinExistence type="predicted"/>
<evidence type="ECO:0000313" key="3">
    <source>
        <dbReference type="Proteomes" id="UP000218151"/>
    </source>
</evidence>
<comment type="caution">
    <text evidence="2">The sequence shown here is derived from an EMBL/GenBank/DDBJ whole genome shotgun (WGS) entry which is preliminary data.</text>
</comment>
<organism evidence="2 3">
    <name type="scientific">Sphingomonas lenta</name>
    <dbReference type="NCBI Taxonomy" id="1141887"/>
    <lineage>
        <taxon>Bacteria</taxon>
        <taxon>Pseudomonadati</taxon>
        <taxon>Pseudomonadota</taxon>
        <taxon>Alphaproteobacteria</taxon>
        <taxon>Sphingomonadales</taxon>
        <taxon>Sphingomonadaceae</taxon>
        <taxon>Sphingomonas</taxon>
    </lineage>
</organism>
<keyword evidence="1" id="KW-0732">Signal</keyword>